<gene>
    <name evidence="2" type="ORF">EDE15_0132</name>
</gene>
<dbReference type="Proteomes" id="UP000269669">
    <property type="component" value="Unassembled WGS sequence"/>
</dbReference>
<feature type="transmembrane region" description="Helical" evidence="1">
    <location>
        <begin position="29"/>
        <end position="50"/>
    </location>
</feature>
<keyword evidence="3" id="KW-1185">Reference proteome</keyword>
<dbReference type="EMBL" id="RSDW01000001">
    <property type="protein sequence ID" value="RSL14672.1"/>
    <property type="molecule type" value="Genomic_DNA"/>
</dbReference>
<accession>A0A428MCY6</accession>
<protein>
    <submittedName>
        <fullName evidence="2">Uncharacterized protein</fullName>
    </submittedName>
</protein>
<evidence type="ECO:0000313" key="3">
    <source>
        <dbReference type="Proteomes" id="UP000269669"/>
    </source>
</evidence>
<sequence length="52" mass="5752">MDGVEVISNNLPVQLQGNLSSIRENNSVFFLKLNVGMGTVTLYLHLLQIFSS</sequence>
<organism evidence="2 3">
    <name type="scientific">Edaphobacter aggregans</name>
    <dbReference type="NCBI Taxonomy" id="570835"/>
    <lineage>
        <taxon>Bacteria</taxon>
        <taxon>Pseudomonadati</taxon>
        <taxon>Acidobacteriota</taxon>
        <taxon>Terriglobia</taxon>
        <taxon>Terriglobales</taxon>
        <taxon>Acidobacteriaceae</taxon>
        <taxon>Edaphobacter</taxon>
    </lineage>
</organism>
<keyword evidence="1" id="KW-1133">Transmembrane helix</keyword>
<reference evidence="2 3" key="1">
    <citation type="submission" date="2018-12" db="EMBL/GenBank/DDBJ databases">
        <title>Sequencing of bacterial isolates from soil warming experiment in Harvard Forest, Massachusetts, USA.</title>
        <authorList>
            <person name="Deangelis K."/>
        </authorList>
    </citation>
    <scope>NUCLEOTIDE SEQUENCE [LARGE SCALE GENOMIC DNA]</scope>
    <source>
        <strain evidence="2 3">EB153</strain>
    </source>
</reference>
<evidence type="ECO:0000313" key="2">
    <source>
        <dbReference type="EMBL" id="RSL14672.1"/>
    </source>
</evidence>
<keyword evidence="1" id="KW-0812">Transmembrane</keyword>
<evidence type="ECO:0000256" key="1">
    <source>
        <dbReference type="SAM" id="Phobius"/>
    </source>
</evidence>
<name>A0A428MCY6_9BACT</name>
<comment type="caution">
    <text evidence="2">The sequence shown here is derived from an EMBL/GenBank/DDBJ whole genome shotgun (WGS) entry which is preliminary data.</text>
</comment>
<proteinExistence type="predicted"/>
<dbReference type="AlphaFoldDB" id="A0A428MCY6"/>
<keyword evidence="1" id="KW-0472">Membrane</keyword>